<dbReference type="EMBL" id="RXGB01042818">
    <property type="protein sequence ID" value="TMW80712.1"/>
    <property type="molecule type" value="Genomic_DNA"/>
</dbReference>
<evidence type="ECO:0000313" key="2">
    <source>
        <dbReference type="EMBL" id="TMW80712.1"/>
    </source>
</evidence>
<accession>A0A6N2AE78</accession>
<gene>
    <name evidence="2" type="ORF">EJD97_016272</name>
</gene>
<feature type="non-terminal residue" evidence="2">
    <location>
        <position position="118"/>
    </location>
</feature>
<protein>
    <submittedName>
        <fullName evidence="2">Uncharacterized protein</fullName>
    </submittedName>
</protein>
<feature type="compositionally biased region" description="Basic and acidic residues" evidence="1">
    <location>
        <begin position="108"/>
        <end position="118"/>
    </location>
</feature>
<name>A0A6N2AE78_SOLCI</name>
<organism evidence="2">
    <name type="scientific">Solanum chilense</name>
    <name type="common">Tomato</name>
    <name type="synonym">Lycopersicon chilense</name>
    <dbReference type="NCBI Taxonomy" id="4083"/>
    <lineage>
        <taxon>Eukaryota</taxon>
        <taxon>Viridiplantae</taxon>
        <taxon>Streptophyta</taxon>
        <taxon>Embryophyta</taxon>
        <taxon>Tracheophyta</taxon>
        <taxon>Spermatophyta</taxon>
        <taxon>Magnoliopsida</taxon>
        <taxon>eudicotyledons</taxon>
        <taxon>Gunneridae</taxon>
        <taxon>Pentapetalae</taxon>
        <taxon>asterids</taxon>
        <taxon>lamiids</taxon>
        <taxon>Solanales</taxon>
        <taxon>Solanaceae</taxon>
        <taxon>Solanoideae</taxon>
        <taxon>Solaneae</taxon>
        <taxon>Solanum</taxon>
        <taxon>Solanum subgen. Lycopersicon</taxon>
    </lineage>
</organism>
<proteinExistence type="predicted"/>
<feature type="region of interest" description="Disordered" evidence="1">
    <location>
        <begin position="96"/>
        <end position="118"/>
    </location>
</feature>
<reference evidence="2" key="1">
    <citation type="submission" date="2019-05" db="EMBL/GenBank/DDBJ databases">
        <title>The de novo reference genome and transcriptome assemblies of the wild tomato species Solanum chilense.</title>
        <authorList>
            <person name="Stam R."/>
            <person name="Nosenko T."/>
            <person name="Hoerger A.C."/>
            <person name="Stephan W."/>
            <person name="Seidel M.A."/>
            <person name="Kuhn J.M.M."/>
            <person name="Haberer G."/>
            <person name="Tellier A."/>
        </authorList>
    </citation>
    <scope>NUCLEOTIDE SEQUENCE</scope>
    <source>
        <tissue evidence="2">Mature leaves</tissue>
    </source>
</reference>
<dbReference type="AlphaFoldDB" id="A0A6N2AE78"/>
<comment type="caution">
    <text evidence="2">The sequence shown here is derived from an EMBL/GenBank/DDBJ whole genome shotgun (WGS) entry which is preliminary data.</text>
</comment>
<evidence type="ECO:0000256" key="1">
    <source>
        <dbReference type="SAM" id="MobiDB-lite"/>
    </source>
</evidence>
<sequence>MQKRPPTELVTVRKWQRSAAAEGRWRGLTKCGVTVSMTVRRVYYRPSCRFFMKFREVIQYPYSKSLSVLEQRPSTDRRNCDDPSYLTLRATKRQQKKLHKYGTTESMTVRRDHNDPSR</sequence>